<dbReference type="PROSITE" id="PS50883">
    <property type="entry name" value="EAL"/>
    <property type="match status" value="1"/>
</dbReference>
<dbReference type="SUPFAM" id="SSF141868">
    <property type="entry name" value="EAL domain-like"/>
    <property type="match status" value="1"/>
</dbReference>
<comment type="caution">
    <text evidence="4">The sequence shown here is derived from an EMBL/GenBank/DDBJ whole genome shotgun (WGS) entry which is preliminary data.</text>
</comment>
<accession>A0A919IFY5</accession>
<feature type="transmembrane region" description="Helical" evidence="1">
    <location>
        <begin position="71"/>
        <end position="91"/>
    </location>
</feature>
<feature type="domain" description="GGDEF" evidence="3">
    <location>
        <begin position="374"/>
        <end position="500"/>
    </location>
</feature>
<dbReference type="Pfam" id="PF00990">
    <property type="entry name" value="GGDEF"/>
    <property type="match status" value="1"/>
</dbReference>
<feature type="transmembrane region" description="Helical" evidence="1">
    <location>
        <begin position="134"/>
        <end position="156"/>
    </location>
</feature>
<dbReference type="GO" id="GO:0071111">
    <property type="term" value="F:cyclic-guanylate-specific phosphodiesterase activity"/>
    <property type="evidence" value="ECO:0007669"/>
    <property type="project" value="InterPro"/>
</dbReference>
<evidence type="ECO:0000313" key="5">
    <source>
        <dbReference type="Proteomes" id="UP000619479"/>
    </source>
</evidence>
<dbReference type="SMART" id="SM00267">
    <property type="entry name" value="GGDEF"/>
    <property type="match status" value="1"/>
</dbReference>
<evidence type="ECO:0000259" key="2">
    <source>
        <dbReference type="PROSITE" id="PS50883"/>
    </source>
</evidence>
<sequence length="766" mass="81322">MRLTQRPALVAGRLVLLASVWVVLAVVLGVAGLFGDAPPWLLWPSAIGATGTAAYAGLIAAGASAGSARLFWLRLAAAAGVLTAGTVAHALRTALAGHLTSMNLFSAVCYVGSVAAVAYAMVRLPHPPRSWRANLAICLDIAVVGVAAMLIITHFLRSYPQLPAGAPDMPHPAGPPMHGAPMAGLAIGTTLIMLVTAITGVLAVIRIGITGAGPVHGPALWFLAPAGLLPPLSWLLLPLLRPWPHLSVTAIVLAPIGLMFALAARSQIRSPERPARPVGTRWTRRWRRISVVPYAAVAVTVGMLIFVTLHLGFLPPELAGGSVMLITLVVIRQIAALSDNTVLLDRLEEQANHDDLTGLPNRRRFAAVLQERTEPATVAVADLDGFGTLNDRLGDERGDALLRAAAGRIAETFGPDAFVARLLGDEFGVLVPGEDGHLGERLVRAFRQPLRVDGHDLLVTVTAGVAAGRDDIVPDLLRRAELALKAAKHAGANRFQEHTAELDSTAQHDADLAAALRRGLDRGEFHLAYQPIVELPDGRIIGVEALVRWQPPDGAMVSPADFIPVAERTGLILDLGLWVIETACADAARWQREHGPRAPRVNINVSARQLLDPELPDQVASTMARYRLDPDKITLEITETAVFGGGAALSTVKELRELGVGVALDDFGTGQSSLTLLRTCPVTTLKVDKSFIDELNGTAEQEAIATSLSTIAATLGLRAVAEGVETYEQAVRLEALGYRYAQGYYFAKPGPAALIDAALDRDRVQQ</sequence>
<keyword evidence="1" id="KW-0812">Transmembrane</keyword>
<dbReference type="Gene3D" id="3.20.20.450">
    <property type="entry name" value="EAL domain"/>
    <property type="match status" value="1"/>
</dbReference>
<evidence type="ECO:0000313" key="4">
    <source>
        <dbReference type="EMBL" id="GID65124.1"/>
    </source>
</evidence>
<dbReference type="AlphaFoldDB" id="A0A919IFY5"/>
<name>A0A919IFY5_9ACTN</name>
<reference evidence="4" key="1">
    <citation type="submission" date="2021-01" db="EMBL/GenBank/DDBJ databases">
        <title>Whole genome shotgun sequence of Actinoplanes cyaneus NBRC 14990.</title>
        <authorList>
            <person name="Komaki H."/>
            <person name="Tamura T."/>
        </authorList>
    </citation>
    <scope>NUCLEOTIDE SEQUENCE</scope>
    <source>
        <strain evidence="4">NBRC 14990</strain>
    </source>
</reference>
<dbReference type="InterPro" id="IPR043128">
    <property type="entry name" value="Rev_trsase/Diguanyl_cyclase"/>
</dbReference>
<dbReference type="InterPro" id="IPR029787">
    <property type="entry name" value="Nucleotide_cyclase"/>
</dbReference>
<dbReference type="InterPro" id="IPR050706">
    <property type="entry name" value="Cyclic-di-GMP_PDE-like"/>
</dbReference>
<dbReference type="InterPro" id="IPR035919">
    <property type="entry name" value="EAL_sf"/>
</dbReference>
<protein>
    <recommendedName>
        <fullName evidence="6">Diguanylate cyclase/phosphodiesterase</fullName>
    </recommendedName>
</protein>
<feature type="transmembrane region" description="Helical" evidence="1">
    <location>
        <begin position="103"/>
        <end position="122"/>
    </location>
</feature>
<dbReference type="Gene3D" id="3.30.70.270">
    <property type="match status" value="1"/>
</dbReference>
<evidence type="ECO:0008006" key="6">
    <source>
        <dbReference type="Google" id="ProtNLM"/>
    </source>
</evidence>
<dbReference type="InterPro" id="IPR001633">
    <property type="entry name" value="EAL_dom"/>
</dbReference>
<dbReference type="InterPro" id="IPR000160">
    <property type="entry name" value="GGDEF_dom"/>
</dbReference>
<dbReference type="PANTHER" id="PTHR33121">
    <property type="entry name" value="CYCLIC DI-GMP PHOSPHODIESTERASE PDEF"/>
    <property type="match status" value="1"/>
</dbReference>
<dbReference type="SMART" id="SM00052">
    <property type="entry name" value="EAL"/>
    <property type="match status" value="1"/>
</dbReference>
<feature type="transmembrane region" description="Helical" evidence="1">
    <location>
        <begin position="243"/>
        <end position="264"/>
    </location>
</feature>
<dbReference type="Proteomes" id="UP000619479">
    <property type="component" value="Unassembled WGS sequence"/>
</dbReference>
<proteinExistence type="predicted"/>
<feature type="transmembrane region" description="Helical" evidence="1">
    <location>
        <begin position="219"/>
        <end position="237"/>
    </location>
</feature>
<organism evidence="4 5">
    <name type="scientific">Actinoplanes cyaneus</name>
    <dbReference type="NCBI Taxonomy" id="52696"/>
    <lineage>
        <taxon>Bacteria</taxon>
        <taxon>Bacillati</taxon>
        <taxon>Actinomycetota</taxon>
        <taxon>Actinomycetes</taxon>
        <taxon>Micromonosporales</taxon>
        <taxon>Micromonosporaceae</taxon>
        <taxon>Actinoplanes</taxon>
    </lineage>
</organism>
<dbReference type="PANTHER" id="PTHR33121:SF70">
    <property type="entry name" value="SIGNALING PROTEIN YKOW"/>
    <property type="match status" value="1"/>
</dbReference>
<dbReference type="NCBIfam" id="TIGR00254">
    <property type="entry name" value="GGDEF"/>
    <property type="match status" value="1"/>
</dbReference>
<dbReference type="Pfam" id="PF00563">
    <property type="entry name" value="EAL"/>
    <property type="match status" value="1"/>
</dbReference>
<dbReference type="EMBL" id="BOMH01000020">
    <property type="protein sequence ID" value="GID65124.1"/>
    <property type="molecule type" value="Genomic_DNA"/>
</dbReference>
<keyword evidence="1" id="KW-1133">Transmembrane helix</keyword>
<dbReference type="CDD" id="cd01949">
    <property type="entry name" value="GGDEF"/>
    <property type="match status" value="1"/>
</dbReference>
<feature type="transmembrane region" description="Helical" evidence="1">
    <location>
        <begin position="291"/>
        <end position="312"/>
    </location>
</feature>
<dbReference type="PROSITE" id="PS50887">
    <property type="entry name" value="GGDEF"/>
    <property type="match status" value="1"/>
</dbReference>
<feature type="transmembrane region" description="Helical" evidence="1">
    <location>
        <begin position="182"/>
        <end position="207"/>
    </location>
</feature>
<evidence type="ECO:0000259" key="3">
    <source>
        <dbReference type="PROSITE" id="PS50887"/>
    </source>
</evidence>
<feature type="transmembrane region" description="Helical" evidence="1">
    <location>
        <begin position="12"/>
        <end position="34"/>
    </location>
</feature>
<dbReference type="SUPFAM" id="SSF55073">
    <property type="entry name" value="Nucleotide cyclase"/>
    <property type="match status" value="1"/>
</dbReference>
<keyword evidence="5" id="KW-1185">Reference proteome</keyword>
<gene>
    <name evidence="4" type="ORF">Acy02nite_30050</name>
</gene>
<keyword evidence="1" id="KW-0472">Membrane</keyword>
<evidence type="ECO:0000256" key="1">
    <source>
        <dbReference type="SAM" id="Phobius"/>
    </source>
</evidence>
<feature type="transmembrane region" description="Helical" evidence="1">
    <location>
        <begin position="40"/>
        <end position="59"/>
    </location>
</feature>
<dbReference type="CDD" id="cd01948">
    <property type="entry name" value="EAL"/>
    <property type="match status" value="1"/>
</dbReference>
<feature type="domain" description="EAL" evidence="2">
    <location>
        <begin position="509"/>
        <end position="763"/>
    </location>
</feature>